<dbReference type="EMBL" id="DYXY01000180">
    <property type="protein sequence ID" value="HJE15779.1"/>
    <property type="molecule type" value="Genomic_DNA"/>
</dbReference>
<keyword evidence="1" id="KW-0472">Membrane</keyword>
<keyword evidence="1" id="KW-1133">Transmembrane helix</keyword>
<keyword evidence="1" id="KW-0812">Transmembrane</keyword>
<comment type="caution">
    <text evidence="2">The sequence shown here is derived from an EMBL/GenBank/DDBJ whole genome shotgun (WGS) entry which is preliminary data.</text>
</comment>
<evidence type="ECO:0000313" key="2">
    <source>
        <dbReference type="EMBL" id="HJE15779.1"/>
    </source>
</evidence>
<proteinExistence type="predicted"/>
<dbReference type="AlphaFoldDB" id="A0A921DW26"/>
<feature type="transmembrane region" description="Helical" evidence="1">
    <location>
        <begin position="45"/>
        <end position="63"/>
    </location>
</feature>
<sequence length="67" mass="7964">MKKNDLTHTQKQMLAPVIAFELTALFTAWFDIIKARLFRRGNRGMWLLLSLIQPIGPWLYFWLGKEK</sequence>
<reference evidence="2" key="1">
    <citation type="journal article" date="2021" name="PeerJ">
        <title>Extensive microbial diversity within the chicken gut microbiome revealed by metagenomics and culture.</title>
        <authorList>
            <person name="Gilroy R."/>
            <person name="Ravi A."/>
            <person name="Getino M."/>
            <person name="Pursley I."/>
            <person name="Horton D.L."/>
            <person name="Alikhan N.F."/>
            <person name="Baker D."/>
            <person name="Gharbi K."/>
            <person name="Hall N."/>
            <person name="Watson M."/>
            <person name="Adriaenssens E.M."/>
            <person name="Foster-Nyarko E."/>
            <person name="Jarju S."/>
            <person name="Secka A."/>
            <person name="Antonio M."/>
            <person name="Oren A."/>
            <person name="Chaudhuri R.R."/>
            <person name="La Ragione R."/>
            <person name="Hildebrand F."/>
            <person name="Pallen M.J."/>
        </authorList>
    </citation>
    <scope>NUCLEOTIDE SEQUENCE</scope>
    <source>
        <strain evidence="2">CHK173-2119</strain>
    </source>
</reference>
<protein>
    <recommendedName>
        <fullName evidence="4">Cardiolipin synthase N-terminal domain-containing protein</fullName>
    </recommendedName>
</protein>
<organism evidence="2 3">
    <name type="scientific">Lapidilactobacillus dextrinicus</name>
    <dbReference type="NCBI Taxonomy" id="51664"/>
    <lineage>
        <taxon>Bacteria</taxon>
        <taxon>Bacillati</taxon>
        <taxon>Bacillota</taxon>
        <taxon>Bacilli</taxon>
        <taxon>Lactobacillales</taxon>
        <taxon>Lactobacillaceae</taxon>
        <taxon>Lapidilactobacillus</taxon>
    </lineage>
</organism>
<evidence type="ECO:0000313" key="3">
    <source>
        <dbReference type="Proteomes" id="UP000774947"/>
    </source>
</evidence>
<gene>
    <name evidence="2" type="ORF">K8W17_06850</name>
</gene>
<reference evidence="2" key="2">
    <citation type="submission" date="2021-09" db="EMBL/GenBank/DDBJ databases">
        <authorList>
            <person name="Gilroy R."/>
        </authorList>
    </citation>
    <scope>NUCLEOTIDE SEQUENCE</scope>
    <source>
        <strain evidence="2">CHK173-2119</strain>
    </source>
</reference>
<name>A0A921DW26_9LACO</name>
<dbReference type="Proteomes" id="UP000774947">
    <property type="component" value="Unassembled WGS sequence"/>
</dbReference>
<evidence type="ECO:0000256" key="1">
    <source>
        <dbReference type="SAM" id="Phobius"/>
    </source>
</evidence>
<feature type="transmembrane region" description="Helical" evidence="1">
    <location>
        <begin position="13"/>
        <end position="33"/>
    </location>
</feature>
<evidence type="ECO:0008006" key="4">
    <source>
        <dbReference type="Google" id="ProtNLM"/>
    </source>
</evidence>
<accession>A0A921DW26</accession>